<name>A0A8R1X0L9_ACYPI</name>
<dbReference type="EnsemblMetazoa" id="XM_008180308.1">
    <property type="protein sequence ID" value="XP_008178530.1"/>
    <property type="gene ID" value="LOC103307887"/>
</dbReference>
<evidence type="ECO:0000313" key="4">
    <source>
        <dbReference type="Proteomes" id="UP000007819"/>
    </source>
</evidence>
<feature type="compositionally biased region" description="Acidic residues" evidence="1">
    <location>
        <begin position="867"/>
        <end position="886"/>
    </location>
</feature>
<dbReference type="PANTHER" id="PTHR45749:SF37">
    <property type="entry name" value="OS05G0311600 PROTEIN"/>
    <property type="match status" value="1"/>
</dbReference>
<dbReference type="KEGG" id="api:103307887"/>
<feature type="region of interest" description="Disordered" evidence="1">
    <location>
        <begin position="864"/>
        <end position="891"/>
    </location>
</feature>
<dbReference type="RefSeq" id="XP_008178530.1">
    <property type="nucleotide sequence ID" value="XM_008180308.1"/>
</dbReference>
<dbReference type="AlphaFoldDB" id="A0A8R1X0L9"/>
<proteinExistence type="predicted"/>
<evidence type="ECO:0000313" key="3">
    <source>
        <dbReference type="EnsemblMetazoa" id="XP_008178530.1"/>
    </source>
</evidence>
<dbReference type="SMART" id="SM00597">
    <property type="entry name" value="ZnF_TTF"/>
    <property type="match status" value="1"/>
</dbReference>
<dbReference type="Pfam" id="PF14291">
    <property type="entry name" value="DUF4371"/>
    <property type="match status" value="1"/>
</dbReference>
<dbReference type="Proteomes" id="UP000007819">
    <property type="component" value="Chromosome X"/>
</dbReference>
<dbReference type="OrthoDB" id="6600042at2759"/>
<feature type="domain" description="TTF-type" evidence="2">
    <location>
        <begin position="246"/>
        <end position="321"/>
    </location>
</feature>
<reference evidence="3" key="2">
    <citation type="submission" date="2022-06" db="UniProtKB">
        <authorList>
            <consortium name="EnsemblMetazoa"/>
        </authorList>
    </citation>
    <scope>IDENTIFICATION</scope>
</reference>
<organism evidence="3 4">
    <name type="scientific">Acyrthosiphon pisum</name>
    <name type="common">Pea aphid</name>
    <dbReference type="NCBI Taxonomy" id="7029"/>
    <lineage>
        <taxon>Eukaryota</taxon>
        <taxon>Metazoa</taxon>
        <taxon>Ecdysozoa</taxon>
        <taxon>Arthropoda</taxon>
        <taxon>Hexapoda</taxon>
        <taxon>Insecta</taxon>
        <taxon>Pterygota</taxon>
        <taxon>Neoptera</taxon>
        <taxon>Paraneoptera</taxon>
        <taxon>Hemiptera</taxon>
        <taxon>Sternorrhyncha</taxon>
        <taxon>Aphidomorpha</taxon>
        <taxon>Aphidoidea</taxon>
        <taxon>Aphididae</taxon>
        <taxon>Macrosiphini</taxon>
        <taxon>Acyrthosiphon</taxon>
    </lineage>
</organism>
<dbReference type="SUPFAM" id="SSF53098">
    <property type="entry name" value="Ribonuclease H-like"/>
    <property type="match status" value="1"/>
</dbReference>
<dbReference type="InterPro" id="IPR025398">
    <property type="entry name" value="DUF4371"/>
</dbReference>
<accession>A0A8R1X0L9</accession>
<dbReference type="InterPro" id="IPR012337">
    <property type="entry name" value="RNaseH-like_sf"/>
</dbReference>
<evidence type="ECO:0000256" key="1">
    <source>
        <dbReference type="SAM" id="MobiDB-lite"/>
    </source>
</evidence>
<keyword evidence="4" id="KW-1185">Reference proteome</keyword>
<dbReference type="PANTHER" id="PTHR45749">
    <property type="match status" value="1"/>
</dbReference>
<feature type="region of interest" description="Disordered" evidence="1">
    <location>
        <begin position="114"/>
        <end position="156"/>
    </location>
</feature>
<dbReference type="GeneID" id="103307887"/>
<sequence length="903" mass="103874">MKSKSICSNISSFFKIPATATASSNELNTITKRQRLDIEETFETHLYTVAESTFSNNAESAEQEAKYSEVIPNKNIVDVPEGEKTNKKSSPIPDIEETFETHLYTVAESTFSNNAESAEQEAKYSEVIPNKNIVDVPEGEKTNKKSSPIPEKPESETKIVIQNDIDSNIATDEKHLMEINDLNFKEISDVADIGNDPFVFSSIKHFTPELINFFFKNGASQPLPNELPNKKFPIDAQGRSFHENWYWKKLTNGDVSRRKWLSYSKKQNKAYCLYCVLFGRNEQTNWVKEGFHFWKNGPAKILTHETSEAHIMASIKAAYKEASFPLLPSLKENSVSNVLLNRELIRHLIDLTLFLGRHCLSFRGHKEGWQEEMCGNFKDLTKLLAKYSPALSSYITQLQIKGRKMPNFLSWQRQNQLIQAISTNIRDTIQKELLSSVFFSVSLDTTYDISRKEQLSIVLRYINKKDGIVCERLVAVRETVLTTGQHIFTMFEDICKEMNLDWKQNLVGQSYDGAASMRGAYNGLQSIVKTHNPSATYVWCWAHRISLVVVDAVSSCVEARDLFGNLETLYDYVGSSKKRGGLYSDYQKKRYPGKPIRRLKRVSTTRWSSHASALKTAFDTYDALIDLLYYLQTDSSSDRVCSVKAKSLLDYLLSERFILTGLTFRKIFDLVNPLSKFLQGKNVDLLNAVSYVQFVLKKMQELRNEIQFNIIVNEKNTFLDSRTNDFDMIPLTDIRTRRIKKMPGEMATDDQPIISPIDNFKIKTFYTVIDIVCTQVTERFNEHSTPLFKDISLFQKKRLKEVAEPNNLRLPIDAFNAFEPVYGKFVSAVNLRREYLQFANTYFEFEKLVKLPEKLHELDHDFTDVLNSDDNDDQNTDEDSSEEDEKPQDTIHMLFEVCNRSEL</sequence>
<protein>
    <recommendedName>
        <fullName evidence="2">TTF-type domain-containing protein</fullName>
    </recommendedName>
</protein>
<reference evidence="4" key="1">
    <citation type="submission" date="2010-06" db="EMBL/GenBank/DDBJ databases">
        <authorList>
            <person name="Jiang H."/>
            <person name="Abraham K."/>
            <person name="Ali S."/>
            <person name="Alsbrooks S.L."/>
            <person name="Anim B.N."/>
            <person name="Anosike U.S."/>
            <person name="Attaway T."/>
            <person name="Bandaranaike D.P."/>
            <person name="Battles P.K."/>
            <person name="Bell S.N."/>
            <person name="Bell A.V."/>
            <person name="Beltran B."/>
            <person name="Bickham C."/>
            <person name="Bustamante Y."/>
            <person name="Caleb T."/>
            <person name="Canada A."/>
            <person name="Cardenas V."/>
            <person name="Carter K."/>
            <person name="Chacko J."/>
            <person name="Chandrabose M.N."/>
            <person name="Chavez D."/>
            <person name="Chavez A."/>
            <person name="Chen L."/>
            <person name="Chu H.-S."/>
            <person name="Claassen K.J."/>
            <person name="Cockrell R."/>
            <person name="Collins M."/>
            <person name="Cooper J.A."/>
            <person name="Cree A."/>
            <person name="Curry S.M."/>
            <person name="Da Y."/>
            <person name="Dao M.D."/>
            <person name="Das B."/>
            <person name="Davila M.-L."/>
            <person name="Davy-Carroll L."/>
            <person name="Denson S."/>
            <person name="Dinh H."/>
            <person name="Ebong V.E."/>
            <person name="Edwards J.R."/>
            <person name="Egan A."/>
            <person name="El-Daye J."/>
            <person name="Escobedo L."/>
            <person name="Fernandez S."/>
            <person name="Fernando P.R."/>
            <person name="Flagg N."/>
            <person name="Forbes L.D."/>
            <person name="Fowler R.G."/>
            <person name="Fu Q."/>
            <person name="Gabisi R.A."/>
            <person name="Ganer J."/>
            <person name="Garbino Pronczuk A."/>
            <person name="Garcia R.M."/>
            <person name="Garner T."/>
            <person name="Garrett T.E."/>
            <person name="Gonzalez D.A."/>
            <person name="Hamid H."/>
            <person name="Hawkins E.S."/>
            <person name="Hirani K."/>
            <person name="Hogues M.E."/>
            <person name="Hollins B."/>
            <person name="Hsiao C.-H."/>
            <person name="Jabil R."/>
            <person name="James M.L."/>
            <person name="Jhangiani S.N."/>
            <person name="Johnson B."/>
            <person name="Johnson Q."/>
            <person name="Joshi V."/>
            <person name="Kalu J.B."/>
            <person name="Kam C."/>
            <person name="Kashfia A."/>
            <person name="Keebler J."/>
            <person name="Kisamo H."/>
            <person name="Kovar C.L."/>
            <person name="Lago L.A."/>
            <person name="Lai C.-Y."/>
            <person name="Laidlaw J."/>
            <person name="Lara F."/>
            <person name="Le T.-K."/>
            <person name="Lee S.L."/>
            <person name="Legall F.H."/>
            <person name="Lemon S.J."/>
            <person name="Lewis L.R."/>
            <person name="Li B."/>
            <person name="Liu Y."/>
            <person name="Liu Y.-S."/>
            <person name="Lopez J."/>
            <person name="Lozado R.J."/>
            <person name="Lu J."/>
            <person name="Madu R.C."/>
            <person name="Maheshwari M."/>
            <person name="Maheshwari R."/>
            <person name="Malloy K."/>
            <person name="Martinez E."/>
            <person name="Mathew T."/>
            <person name="Mercado I.C."/>
            <person name="Mercado C."/>
            <person name="Meyer B."/>
            <person name="Montgomery K."/>
            <person name="Morgan M.B."/>
            <person name="Munidasa M."/>
            <person name="Nazareth L.V."/>
            <person name="Nelson J."/>
            <person name="Ng B.M."/>
            <person name="Nguyen N.B."/>
            <person name="Nguyen P.Q."/>
            <person name="Nguyen T."/>
            <person name="Obregon M."/>
            <person name="Okwuonu G.O."/>
            <person name="Onwere C.G."/>
            <person name="Orozco G."/>
            <person name="Parra A."/>
            <person name="Patel S."/>
            <person name="Patil S."/>
            <person name="Perez A."/>
            <person name="Perez Y."/>
            <person name="Pham C."/>
            <person name="Primus E.L."/>
            <person name="Pu L.-L."/>
            <person name="Puazo M."/>
            <person name="Qin X."/>
            <person name="Quiroz J.B."/>
            <person name="Reese J."/>
            <person name="Richards S."/>
            <person name="Rives C.M."/>
            <person name="Robberts R."/>
            <person name="Ruiz S.J."/>
            <person name="Ruiz M.J."/>
            <person name="Santibanez J."/>
            <person name="Schneider B.W."/>
            <person name="Sisson I."/>
            <person name="Smith M."/>
            <person name="Sodergren E."/>
            <person name="Song X.-Z."/>
            <person name="Song B.B."/>
            <person name="Summersgill H."/>
            <person name="Thelus R."/>
            <person name="Thornton R.D."/>
            <person name="Trejos Z.Y."/>
            <person name="Usmani K."/>
            <person name="Vattathil S."/>
            <person name="Villasana D."/>
            <person name="Walker D.L."/>
            <person name="Wang S."/>
            <person name="Wang K."/>
            <person name="White C.S."/>
            <person name="Williams A.C."/>
            <person name="Williamson J."/>
            <person name="Wilson K."/>
            <person name="Woghiren I.O."/>
            <person name="Woodworth J.R."/>
            <person name="Worley K.C."/>
            <person name="Wright R.A."/>
            <person name="Wu W."/>
            <person name="Young L."/>
            <person name="Zhang L."/>
            <person name="Zhang J."/>
            <person name="Zhu Y."/>
            <person name="Muzny D.M."/>
            <person name="Weinstock G."/>
            <person name="Gibbs R.A."/>
        </authorList>
    </citation>
    <scope>NUCLEOTIDE SEQUENCE [LARGE SCALE GENOMIC DNA]</scope>
    <source>
        <strain evidence="4">LSR1</strain>
    </source>
</reference>
<evidence type="ECO:0000259" key="2">
    <source>
        <dbReference type="SMART" id="SM00597"/>
    </source>
</evidence>
<dbReference type="InterPro" id="IPR006580">
    <property type="entry name" value="Znf_TTF"/>
</dbReference>